<evidence type="ECO:0000313" key="3">
    <source>
        <dbReference type="Proteomes" id="UP000233551"/>
    </source>
</evidence>
<accession>A0A2I0K5R1</accession>
<sequence>MTILPAGPNPISEKSGKGKSECASVPATVGLIPHGSSTTDNLAVVQSPLLGAGVLGRWAFLFLDQFGCVSLFYHFVMSWLVSNPADEMSSEFLGLDEWAATFKRRQAVTIERLSRNIPSHTGREVKWQGKAISPLGSSRSIAGPHSRNNQLQGCREDCALQVGTTIHHVKTEFWFVFEARKVQTQPRPYPTRKIRRIQEKRREEEQRPSIPATIDCLVGEIFPDFDISSVPPGPSICRLRCVAGYAIGTHRFQILPRSFPLVLDDYAL</sequence>
<reference evidence="2 3" key="1">
    <citation type="submission" date="2017-11" db="EMBL/GenBank/DDBJ databases">
        <title>De-novo sequencing of pomegranate (Punica granatum L.) genome.</title>
        <authorList>
            <person name="Akparov Z."/>
            <person name="Amiraslanov A."/>
            <person name="Hajiyeva S."/>
            <person name="Abbasov M."/>
            <person name="Kaur K."/>
            <person name="Hamwieh A."/>
            <person name="Solovyev V."/>
            <person name="Salamov A."/>
            <person name="Braich B."/>
            <person name="Kosarev P."/>
            <person name="Mahmoud A."/>
            <person name="Hajiyev E."/>
            <person name="Babayeva S."/>
            <person name="Izzatullayeva V."/>
            <person name="Mammadov A."/>
            <person name="Mammadov A."/>
            <person name="Sharifova S."/>
            <person name="Ojaghi J."/>
            <person name="Eynullazada K."/>
            <person name="Bayramov B."/>
            <person name="Abdulazimova A."/>
            <person name="Shahmuradov I."/>
        </authorList>
    </citation>
    <scope>NUCLEOTIDE SEQUENCE [LARGE SCALE GENOMIC DNA]</scope>
    <source>
        <strain evidence="3">cv. AG2017</strain>
        <tissue evidence="2">Leaf</tissue>
    </source>
</reference>
<comment type="caution">
    <text evidence="2">The sequence shown here is derived from an EMBL/GenBank/DDBJ whole genome shotgun (WGS) entry which is preliminary data.</text>
</comment>
<evidence type="ECO:0000313" key="2">
    <source>
        <dbReference type="EMBL" id="PKI63889.1"/>
    </source>
</evidence>
<evidence type="ECO:0000256" key="1">
    <source>
        <dbReference type="SAM" id="MobiDB-lite"/>
    </source>
</evidence>
<gene>
    <name evidence="2" type="ORF">CRG98_015725</name>
</gene>
<keyword evidence="3" id="KW-1185">Reference proteome</keyword>
<protein>
    <submittedName>
        <fullName evidence="2">Uncharacterized protein</fullName>
    </submittedName>
</protein>
<name>A0A2I0K5R1_PUNGR</name>
<dbReference type="EMBL" id="PGOL01000866">
    <property type="protein sequence ID" value="PKI63889.1"/>
    <property type="molecule type" value="Genomic_DNA"/>
</dbReference>
<feature type="region of interest" description="Disordered" evidence="1">
    <location>
        <begin position="1"/>
        <end position="20"/>
    </location>
</feature>
<organism evidence="2 3">
    <name type="scientific">Punica granatum</name>
    <name type="common">Pomegranate</name>
    <dbReference type="NCBI Taxonomy" id="22663"/>
    <lineage>
        <taxon>Eukaryota</taxon>
        <taxon>Viridiplantae</taxon>
        <taxon>Streptophyta</taxon>
        <taxon>Embryophyta</taxon>
        <taxon>Tracheophyta</taxon>
        <taxon>Spermatophyta</taxon>
        <taxon>Magnoliopsida</taxon>
        <taxon>eudicotyledons</taxon>
        <taxon>Gunneridae</taxon>
        <taxon>Pentapetalae</taxon>
        <taxon>rosids</taxon>
        <taxon>malvids</taxon>
        <taxon>Myrtales</taxon>
        <taxon>Lythraceae</taxon>
        <taxon>Punica</taxon>
    </lineage>
</organism>
<dbReference type="Proteomes" id="UP000233551">
    <property type="component" value="Unassembled WGS sequence"/>
</dbReference>
<dbReference type="AlphaFoldDB" id="A0A2I0K5R1"/>
<proteinExistence type="predicted"/>